<dbReference type="InterPro" id="IPR000222">
    <property type="entry name" value="PP2C_BS"/>
</dbReference>
<dbReference type="Gene3D" id="3.60.40.10">
    <property type="entry name" value="PPM-type phosphatase domain"/>
    <property type="match status" value="1"/>
</dbReference>
<feature type="compositionally biased region" description="Polar residues" evidence="9">
    <location>
        <begin position="184"/>
        <end position="198"/>
    </location>
</feature>
<keyword evidence="3" id="KW-0547">Nucleotide-binding</keyword>
<evidence type="ECO:0000256" key="6">
    <source>
        <dbReference type="ARBA" id="ARBA00022840"/>
    </source>
</evidence>
<evidence type="ECO:0000256" key="3">
    <source>
        <dbReference type="ARBA" id="ARBA00022741"/>
    </source>
</evidence>
<name>A0A7J7ICN1_9RHOD</name>
<keyword evidence="5 8" id="KW-0378">Hydrolase</keyword>
<evidence type="ECO:0000256" key="5">
    <source>
        <dbReference type="ARBA" id="ARBA00022801"/>
    </source>
</evidence>
<dbReference type="PROSITE" id="PS01032">
    <property type="entry name" value="PPM_1"/>
    <property type="match status" value="1"/>
</dbReference>
<dbReference type="SMART" id="SM00220">
    <property type="entry name" value="S_TKc"/>
    <property type="match status" value="1"/>
</dbReference>
<dbReference type="EMBL" id="VWRR01000017">
    <property type="protein sequence ID" value="KAF6000866.1"/>
    <property type="molecule type" value="Genomic_DNA"/>
</dbReference>
<evidence type="ECO:0000256" key="1">
    <source>
        <dbReference type="ARBA" id="ARBA00022679"/>
    </source>
</evidence>
<dbReference type="PANTHER" id="PTHR44329:SF288">
    <property type="entry name" value="MITOGEN-ACTIVATED PROTEIN KINASE KINASE KINASE 20"/>
    <property type="match status" value="1"/>
</dbReference>
<keyword evidence="4 12" id="KW-0418">Kinase</keyword>
<dbReference type="CDD" id="cd00143">
    <property type="entry name" value="PP2Cc"/>
    <property type="match status" value="1"/>
</dbReference>
<reference evidence="12 13" key="1">
    <citation type="journal article" date="2020" name="J. Phycol.">
        <title>Comparative genome analysis reveals Cyanidiococcus gen. nov., a new extremophilic red algal genus sister to Cyanidioschyzon (Cyanidioschyzonaceae, Rhodophyta).</title>
        <authorList>
            <person name="Liu S.-L."/>
            <person name="Chiang Y.-R."/>
            <person name="Yoon H.S."/>
            <person name="Fu H.-Y."/>
        </authorList>
    </citation>
    <scope>NUCLEOTIDE SEQUENCE [LARGE SCALE GENOMIC DNA]</scope>
    <source>
        <strain evidence="12 13">THAL066</strain>
    </source>
</reference>
<evidence type="ECO:0000313" key="13">
    <source>
        <dbReference type="Proteomes" id="UP000530660"/>
    </source>
</evidence>
<evidence type="ECO:0000256" key="9">
    <source>
        <dbReference type="SAM" id="MobiDB-lite"/>
    </source>
</evidence>
<dbReference type="Pfam" id="PF00069">
    <property type="entry name" value="Pkinase"/>
    <property type="match status" value="1"/>
</dbReference>
<dbReference type="SMART" id="SM00332">
    <property type="entry name" value="PP2Cc"/>
    <property type="match status" value="1"/>
</dbReference>
<dbReference type="GO" id="GO:0005524">
    <property type="term" value="F:ATP binding"/>
    <property type="evidence" value="ECO:0007669"/>
    <property type="project" value="UniProtKB-KW"/>
</dbReference>
<dbReference type="SUPFAM" id="SSF56112">
    <property type="entry name" value="Protein kinase-like (PK-like)"/>
    <property type="match status" value="1"/>
</dbReference>
<dbReference type="PROSITE" id="PS50011">
    <property type="entry name" value="PROTEIN_KINASE_DOM"/>
    <property type="match status" value="1"/>
</dbReference>
<dbReference type="InterPro" id="IPR036457">
    <property type="entry name" value="PPM-type-like_dom_sf"/>
</dbReference>
<feature type="domain" description="PPM-type phosphatase" evidence="11">
    <location>
        <begin position="481"/>
        <end position="760"/>
    </location>
</feature>
<dbReference type="Gene3D" id="1.10.510.10">
    <property type="entry name" value="Transferase(Phosphotransferase) domain 1"/>
    <property type="match status" value="1"/>
</dbReference>
<dbReference type="GO" id="GO:0004674">
    <property type="term" value="F:protein serine/threonine kinase activity"/>
    <property type="evidence" value="ECO:0007669"/>
    <property type="project" value="TreeGrafter"/>
</dbReference>
<evidence type="ECO:0000313" key="12">
    <source>
        <dbReference type="EMBL" id="KAF6000866.1"/>
    </source>
</evidence>
<evidence type="ECO:0000256" key="7">
    <source>
        <dbReference type="ARBA" id="ARBA00022912"/>
    </source>
</evidence>
<comment type="caution">
    <text evidence="12">The sequence shown here is derived from an EMBL/GenBank/DDBJ whole genome shotgun (WGS) entry which is preliminary data.</text>
</comment>
<keyword evidence="6" id="KW-0067">ATP-binding</keyword>
<proteinExistence type="inferred from homology"/>
<gene>
    <name evidence="12" type="primary">MAP3K9</name>
    <name evidence="12" type="ORF">F1559_001749</name>
</gene>
<dbReference type="OrthoDB" id="10264738at2759"/>
<dbReference type="Pfam" id="PF00481">
    <property type="entry name" value="PP2C"/>
    <property type="match status" value="1"/>
</dbReference>
<dbReference type="GO" id="GO:0046872">
    <property type="term" value="F:metal ion binding"/>
    <property type="evidence" value="ECO:0007669"/>
    <property type="project" value="UniProtKB-KW"/>
</dbReference>
<dbReference type="SUPFAM" id="SSF81606">
    <property type="entry name" value="PP2C-like"/>
    <property type="match status" value="1"/>
</dbReference>
<dbReference type="InterPro" id="IPR051681">
    <property type="entry name" value="Ser/Thr_Kinases-Pseudokinases"/>
</dbReference>
<evidence type="ECO:0000256" key="4">
    <source>
        <dbReference type="ARBA" id="ARBA00022777"/>
    </source>
</evidence>
<keyword evidence="13" id="KW-1185">Reference proteome</keyword>
<dbReference type="AlphaFoldDB" id="A0A7J7ICN1"/>
<keyword evidence="1" id="KW-0808">Transferase</keyword>
<feature type="domain" description="Protein kinase" evidence="10">
    <location>
        <begin position="16"/>
        <end position="352"/>
    </location>
</feature>
<dbReference type="InterPro" id="IPR001245">
    <property type="entry name" value="Ser-Thr/Tyr_kinase_cat_dom"/>
</dbReference>
<evidence type="ECO:0000256" key="8">
    <source>
        <dbReference type="RuleBase" id="RU003465"/>
    </source>
</evidence>
<dbReference type="InterPro" id="IPR008271">
    <property type="entry name" value="Ser/Thr_kinase_AS"/>
</dbReference>
<dbReference type="InterPro" id="IPR001932">
    <property type="entry name" value="PPM-type_phosphatase-like_dom"/>
</dbReference>
<dbReference type="PROSITE" id="PS51746">
    <property type="entry name" value="PPM_2"/>
    <property type="match status" value="1"/>
</dbReference>
<evidence type="ECO:0000259" key="11">
    <source>
        <dbReference type="PROSITE" id="PS51746"/>
    </source>
</evidence>
<evidence type="ECO:0000259" key="10">
    <source>
        <dbReference type="PROSITE" id="PS50011"/>
    </source>
</evidence>
<dbReference type="GO" id="GO:0004721">
    <property type="term" value="F:phosphoprotein phosphatase activity"/>
    <property type="evidence" value="ECO:0007669"/>
    <property type="project" value="UniProtKB-KW"/>
</dbReference>
<protein>
    <submittedName>
        <fullName evidence="12">Mitogen-activated protein kinase kinase kinase 9</fullName>
    </submittedName>
</protein>
<accession>A0A7J7ICN1</accession>
<dbReference type="InterPro" id="IPR011009">
    <property type="entry name" value="Kinase-like_dom_sf"/>
</dbReference>
<feature type="region of interest" description="Disordered" evidence="9">
    <location>
        <begin position="184"/>
        <end position="220"/>
    </location>
</feature>
<dbReference type="Pfam" id="PF07714">
    <property type="entry name" value="PK_Tyr_Ser-Thr"/>
    <property type="match status" value="1"/>
</dbReference>
<dbReference type="PROSITE" id="PS00108">
    <property type="entry name" value="PROTEIN_KINASE_ST"/>
    <property type="match status" value="1"/>
</dbReference>
<dbReference type="PANTHER" id="PTHR44329">
    <property type="entry name" value="SERINE/THREONINE-PROTEIN KINASE TNNI3K-RELATED"/>
    <property type="match status" value="1"/>
</dbReference>
<dbReference type="Proteomes" id="UP000530660">
    <property type="component" value="Unassembled WGS sequence"/>
</dbReference>
<keyword evidence="2" id="KW-0479">Metal-binding</keyword>
<organism evidence="12 13">
    <name type="scientific">Cyanidiococcus yangmingshanensis</name>
    <dbReference type="NCBI Taxonomy" id="2690220"/>
    <lineage>
        <taxon>Eukaryota</taxon>
        <taxon>Rhodophyta</taxon>
        <taxon>Bangiophyceae</taxon>
        <taxon>Cyanidiales</taxon>
        <taxon>Cyanidiaceae</taxon>
        <taxon>Cyanidiococcus</taxon>
    </lineage>
</organism>
<comment type="similarity">
    <text evidence="8">Belongs to the PP2C family.</text>
</comment>
<dbReference type="InterPro" id="IPR000719">
    <property type="entry name" value="Prot_kinase_dom"/>
</dbReference>
<evidence type="ECO:0000256" key="2">
    <source>
        <dbReference type="ARBA" id="ARBA00022723"/>
    </source>
</evidence>
<keyword evidence="7 8" id="KW-0904">Protein phosphatase</keyword>
<sequence>MNSVKELRYVQKDQLGGLGEPVAVGGGAVVYRSTLDGVPVAVRQPRITSAAALQRFQTQVELQHRMTVEARSRAWIHLGGKQVSVPVGLLPLLAVCEAPPFYCTVTPWFADGSLFDALHRSHDSRNWDLVQRLNWALQLAVGLESLHELGIVHRDIKTANVLLDGDRVALADFELSATLDSLSRTSAQKQQSGNTRDWASTDGPTRAQAGANVEPSAGPSAGRLAHMVGTTVYLAPELLSAVRSGWTFTYESDVYAFGITLNEIISGCVPYVDRRLSEPELHTVLETRFNELQLRTAIVTEHLRPSLDIDALEHSGGKRLGELIQQCWDHDPSKRPSMAQVVQHLTEIHDALRDGRVTGLTEARKVRPGLHPDPSCQVGREAITLRADAFAASAGKPTVVEIHQGHESAFAIANGLVEPAALLSSYFNEDSSRMALLARTLTGWYAKNRHQKPGMVTMAPAGFRQRSNWSTNPSGSEWRLEAEAFAVPGCRGSDRMEDRHFIECSVQVPAGWPKPSPDGKDMPVLHLLGVFDGHGSDAVADFAALVLPEAFRQLLGNASTASIQGMLRDALCITDVSWMQWCSEFTDQRNTQNGLVGSTALLAALHGSSLYLANVGDSRAVLYEERPDSSLEPVLITRDQNCTSAPMEIERLRHRGARLVPTGGALRVEGLVLVTRAIGDIALKQYLTADPELYQHQLRPNRSYVLVLATDGLWDVASNDDVAELIQRTVKLPGLLARRLVTEALQRQSQDNITAMVGLLSLGADPEKRTTPASS</sequence>